<dbReference type="HOGENOM" id="CLU_2689062_0_0_1"/>
<name>U9TUH8_RHIID</name>
<dbReference type="AlphaFoldDB" id="U9TUH8"/>
<accession>U9TUH8</accession>
<protein>
    <submittedName>
        <fullName evidence="2">Uncharacterized protein</fullName>
    </submittedName>
</protein>
<feature type="region of interest" description="Disordered" evidence="1">
    <location>
        <begin position="1"/>
        <end position="52"/>
    </location>
</feature>
<evidence type="ECO:0000313" key="2">
    <source>
        <dbReference type="EMBL" id="ESA11062.1"/>
    </source>
</evidence>
<proteinExistence type="predicted"/>
<evidence type="ECO:0000256" key="1">
    <source>
        <dbReference type="SAM" id="MobiDB-lite"/>
    </source>
</evidence>
<sequence>MQISQRNRQRSIDRRRLRRKLNKSNNNNNEDTLNRIATLPRQENKENPLFKSLPDGTFIKIEILIAADETMAEN</sequence>
<feature type="compositionally biased region" description="Basic residues" evidence="1">
    <location>
        <begin position="7"/>
        <end position="22"/>
    </location>
</feature>
<reference evidence="2" key="1">
    <citation type="submission" date="2013-07" db="EMBL/GenBank/DDBJ databases">
        <title>The genome of an arbuscular mycorrhizal fungus provides insights into the evolution of the oldest plant symbiosis.</title>
        <authorList>
            <consortium name="DOE Joint Genome Institute"/>
            <person name="Tisserant E."/>
            <person name="Malbreil M."/>
            <person name="Kuo A."/>
            <person name="Kohler A."/>
            <person name="Symeonidi A."/>
            <person name="Balestrini R."/>
            <person name="Charron P."/>
            <person name="Duensing N."/>
            <person name="Frei-dit-Frey N."/>
            <person name="Gianinazzi-Pearson V."/>
            <person name="Gilbert B."/>
            <person name="Handa Y."/>
            <person name="Hijri M."/>
            <person name="Kaul R."/>
            <person name="Kawaguchi M."/>
            <person name="Krajinski F."/>
            <person name="Lammers P."/>
            <person name="Lapierre D."/>
            <person name="Masclaux F.G."/>
            <person name="Murat C."/>
            <person name="Morin E."/>
            <person name="Ndikumana S."/>
            <person name="Pagni M."/>
            <person name="Petitpierre D."/>
            <person name="Requena N."/>
            <person name="Rosikiewicz P."/>
            <person name="Riley R."/>
            <person name="Saito K."/>
            <person name="San Clemente H."/>
            <person name="Shapiro H."/>
            <person name="van Tuinen D."/>
            <person name="Becard G."/>
            <person name="Bonfante P."/>
            <person name="Paszkowski U."/>
            <person name="Shachar-Hill Y."/>
            <person name="Young J.P."/>
            <person name="Sanders I.R."/>
            <person name="Henrissat B."/>
            <person name="Rensing S.A."/>
            <person name="Grigoriev I.V."/>
            <person name="Corradi N."/>
            <person name="Roux C."/>
            <person name="Martin F."/>
        </authorList>
    </citation>
    <scope>NUCLEOTIDE SEQUENCE</scope>
    <source>
        <strain evidence="2">DAOM 197198</strain>
    </source>
</reference>
<dbReference type="EMBL" id="KI286405">
    <property type="protein sequence ID" value="ESA11062.1"/>
    <property type="molecule type" value="Genomic_DNA"/>
</dbReference>
<gene>
    <name evidence="2" type="ORF">GLOINDRAFT_28716</name>
</gene>
<organism evidence="2">
    <name type="scientific">Rhizophagus irregularis (strain DAOM 181602 / DAOM 197198 / MUCL 43194)</name>
    <name type="common">Arbuscular mycorrhizal fungus</name>
    <name type="synonym">Glomus intraradices</name>
    <dbReference type="NCBI Taxonomy" id="747089"/>
    <lineage>
        <taxon>Eukaryota</taxon>
        <taxon>Fungi</taxon>
        <taxon>Fungi incertae sedis</taxon>
        <taxon>Mucoromycota</taxon>
        <taxon>Glomeromycotina</taxon>
        <taxon>Glomeromycetes</taxon>
        <taxon>Glomerales</taxon>
        <taxon>Glomeraceae</taxon>
        <taxon>Rhizophagus</taxon>
    </lineage>
</organism>
<feature type="compositionally biased region" description="Low complexity" evidence="1">
    <location>
        <begin position="23"/>
        <end position="36"/>
    </location>
</feature>